<reference evidence="1" key="1">
    <citation type="journal article" date="2021" name="PeerJ">
        <title>Extensive microbial diversity within the chicken gut microbiome revealed by metagenomics and culture.</title>
        <authorList>
            <person name="Gilroy R."/>
            <person name="Ravi A."/>
            <person name="Getino M."/>
            <person name="Pursley I."/>
            <person name="Horton D.L."/>
            <person name="Alikhan N.F."/>
            <person name="Baker D."/>
            <person name="Gharbi K."/>
            <person name="Hall N."/>
            <person name="Watson M."/>
            <person name="Adriaenssens E.M."/>
            <person name="Foster-Nyarko E."/>
            <person name="Jarju S."/>
            <person name="Secka A."/>
            <person name="Antonio M."/>
            <person name="Oren A."/>
            <person name="Chaudhuri R.R."/>
            <person name="La Ragione R."/>
            <person name="Hildebrand F."/>
            <person name="Pallen M.J."/>
        </authorList>
    </citation>
    <scope>NUCLEOTIDE SEQUENCE</scope>
    <source>
        <strain evidence="1">4100</strain>
    </source>
</reference>
<dbReference type="Gene3D" id="3.40.50.1110">
    <property type="entry name" value="SGNH hydrolase"/>
    <property type="match status" value="1"/>
</dbReference>
<dbReference type="Proteomes" id="UP000711407">
    <property type="component" value="Unassembled WGS sequence"/>
</dbReference>
<dbReference type="AlphaFoldDB" id="A0A4Q0U853"/>
<reference evidence="1" key="2">
    <citation type="submission" date="2021-09" db="EMBL/GenBank/DDBJ databases">
        <authorList>
            <person name="Gilroy R."/>
        </authorList>
    </citation>
    <scope>NUCLEOTIDE SEQUENCE</scope>
    <source>
        <strain evidence="1">4100</strain>
    </source>
</reference>
<organism evidence="1 2">
    <name type="scientific">Candidatus Amulumruptor caecigallinarius</name>
    <dbReference type="NCBI Taxonomy" id="2109911"/>
    <lineage>
        <taxon>Bacteria</taxon>
        <taxon>Pseudomonadati</taxon>
        <taxon>Bacteroidota</taxon>
        <taxon>Bacteroidia</taxon>
        <taxon>Bacteroidales</taxon>
        <taxon>Muribaculaceae</taxon>
        <taxon>Candidatus Amulumruptor</taxon>
    </lineage>
</organism>
<proteinExistence type="predicted"/>
<sequence>MEIEPNQKLSDGSQKPNPTGKIALIILIAIFIVAGVSCLPLQKWTGGRIKDFNLLADILPLSEDSTFIQQGADIIDPELLRIRQQSESEAAINQQAYLYGMEQEPEGGWTPSDTVKPYVDPDTIVQQPKHNRVGNLVAIEDYTTGGRGLRSLKAAIAAGRLGRIAVVGDSYIEGDIFTQNLREQLQEAYGGEGVGYMSLHSDFPGFRRSVKQGGDGWHTYDPNKKAKNIFLGLAEHYYVPTGNALATYQGVTALKHVDQWSKSQFLFIAPNNTVISTKHAGEEWTDHQIQGSDRVQCLTIDGKTDNFQLKTSDTSLIGLGVWLDGTSGIAVDCMSSRGFSGVTLLRVNAALCRAMAKVINYDLIILEFGINAMTSSQTDYSLYSRKMVEVINHVRTCYPTADILVMGIGDRGEKRGSEVHSMKSAPYMVAAQRDAARKAHCLFWDTREAMGGNDAIVAWAKSGKANKDYIHMTHQGGAELATLLFNALRLELK</sequence>
<dbReference type="SUPFAM" id="SSF52266">
    <property type="entry name" value="SGNH hydrolase"/>
    <property type="match status" value="1"/>
</dbReference>
<dbReference type="GO" id="GO:0016788">
    <property type="term" value="F:hydrolase activity, acting on ester bonds"/>
    <property type="evidence" value="ECO:0007669"/>
    <property type="project" value="UniProtKB-ARBA"/>
</dbReference>
<accession>A0A4Q0U853</accession>
<evidence type="ECO:0000313" key="2">
    <source>
        <dbReference type="Proteomes" id="UP000711407"/>
    </source>
</evidence>
<dbReference type="EMBL" id="DYXT01000040">
    <property type="protein sequence ID" value="HJE39658.1"/>
    <property type="molecule type" value="Genomic_DNA"/>
</dbReference>
<name>A0A4Q0U853_9BACT</name>
<comment type="caution">
    <text evidence="1">The sequence shown here is derived from an EMBL/GenBank/DDBJ whole genome shotgun (WGS) entry which is preliminary data.</text>
</comment>
<evidence type="ECO:0000313" key="1">
    <source>
        <dbReference type="EMBL" id="HJE39658.1"/>
    </source>
</evidence>
<gene>
    <name evidence="1" type="ORF">K8V47_07895</name>
</gene>
<protein>
    <submittedName>
        <fullName evidence="1">Uncharacterized protein</fullName>
    </submittedName>
</protein>
<dbReference type="InterPro" id="IPR036514">
    <property type="entry name" value="SGNH_hydro_sf"/>
</dbReference>
<dbReference type="Gene3D" id="2.60.120.1360">
    <property type="match status" value="1"/>
</dbReference>